<keyword evidence="3" id="KW-1185">Reference proteome</keyword>
<reference evidence="2" key="1">
    <citation type="submission" date="2020-09" db="EMBL/GenBank/DDBJ databases">
        <authorList>
            <person name="Kikuchi T."/>
        </authorList>
    </citation>
    <scope>NUCLEOTIDE SEQUENCE</scope>
    <source>
        <strain evidence="2">Ka4C1</strain>
    </source>
</reference>
<feature type="compositionally biased region" description="Gly residues" evidence="1">
    <location>
        <begin position="230"/>
        <end position="247"/>
    </location>
</feature>
<comment type="caution">
    <text evidence="2">The sequence shown here is derived from an EMBL/GenBank/DDBJ whole genome shotgun (WGS) entry which is preliminary data.</text>
</comment>
<feature type="compositionally biased region" description="Polar residues" evidence="1">
    <location>
        <begin position="74"/>
        <end position="88"/>
    </location>
</feature>
<evidence type="ECO:0000313" key="3">
    <source>
        <dbReference type="Proteomes" id="UP000659654"/>
    </source>
</evidence>
<dbReference type="Proteomes" id="UP000659654">
    <property type="component" value="Unassembled WGS sequence"/>
</dbReference>
<name>A0A811M4U8_BURXY</name>
<accession>A0A811M4U8</accession>
<feature type="compositionally biased region" description="Basic and acidic residues" evidence="1">
    <location>
        <begin position="386"/>
        <end position="396"/>
    </location>
</feature>
<feature type="compositionally biased region" description="Pro residues" evidence="1">
    <location>
        <begin position="290"/>
        <end position="305"/>
    </location>
</feature>
<dbReference type="AlphaFoldDB" id="A0A811M4U8"/>
<feature type="compositionally biased region" description="Basic and acidic residues" evidence="1">
    <location>
        <begin position="329"/>
        <end position="343"/>
    </location>
</feature>
<organism evidence="2 3">
    <name type="scientific">Bursaphelenchus xylophilus</name>
    <name type="common">Pinewood nematode worm</name>
    <name type="synonym">Aphelenchoides xylophilus</name>
    <dbReference type="NCBI Taxonomy" id="6326"/>
    <lineage>
        <taxon>Eukaryota</taxon>
        <taxon>Metazoa</taxon>
        <taxon>Ecdysozoa</taxon>
        <taxon>Nematoda</taxon>
        <taxon>Chromadorea</taxon>
        <taxon>Rhabditida</taxon>
        <taxon>Tylenchina</taxon>
        <taxon>Tylenchomorpha</taxon>
        <taxon>Aphelenchoidea</taxon>
        <taxon>Aphelenchoididae</taxon>
        <taxon>Bursaphelenchus</taxon>
    </lineage>
</organism>
<dbReference type="Proteomes" id="UP000582659">
    <property type="component" value="Unassembled WGS sequence"/>
</dbReference>
<feature type="compositionally biased region" description="Polar residues" evidence="1">
    <location>
        <begin position="309"/>
        <end position="321"/>
    </location>
</feature>
<feature type="compositionally biased region" description="Basic residues" evidence="1">
    <location>
        <begin position="280"/>
        <end position="289"/>
    </location>
</feature>
<feature type="compositionally biased region" description="Low complexity" evidence="1">
    <location>
        <begin position="446"/>
        <end position="455"/>
    </location>
</feature>
<feature type="compositionally biased region" description="Low complexity" evidence="1">
    <location>
        <begin position="471"/>
        <end position="482"/>
    </location>
</feature>
<feature type="region of interest" description="Disordered" evidence="1">
    <location>
        <begin position="1"/>
        <end position="103"/>
    </location>
</feature>
<gene>
    <name evidence="2" type="ORF">BXYJ_LOCUS15706</name>
</gene>
<feature type="compositionally biased region" description="Low complexity" evidence="1">
    <location>
        <begin position="255"/>
        <end position="269"/>
    </location>
</feature>
<protein>
    <submittedName>
        <fullName evidence="2">(pine wood nematode) hypothetical protein</fullName>
    </submittedName>
</protein>
<evidence type="ECO:0000313" key="2">
    <source>
        <dbReference type="EMBL" id="CAD5235615.1"/>
    </source>
</evidence>
<proteinExistence type="predicted"/>
<feature type="compositionally biased region" description="Polar residues" evidence="1">
    <location>
        <begin position="25"/>
        <end position="39"/>
    </location>
</feature>
<sequence>MLFTEEPSYFNKPNSDNSVWKPPQDMSNGSGPPNTSKLNTWAGKQRQKENSLGSGSFNGTGGQNGVMYDEKGWSSGNARQTPQDQSKVPWSDPDSMGNSLENDFLQMNLGPGQMKMQPNGQWGREVNQSTPWEVENRGFPADGPGNRFMGGVSMDNGTGQWRSWEHNGGFEQKEFHPGFPMGGMPNHKMPNNFYNGGNFMMQQGFADNRMMRNGPPHMNQQQPGQPWGNKYGGGQRNAPGGGGGFQQFGGPPQGGPMNMMPPSMMERVMGPPPPPMAQQHHGRGPHHPHGAPPPPPMHPIPPMPAQNPGGSFSVGTFNTHGASMMNDDSFWHDPNGDLRKWQRDTGTAHWGDPAKQQGQQIRRWTQVEEEDSLVGSSSNNQASPDSLKKDQDENHLPETGWGELPPINGSTTTPTSANPAAPHSAAPTSLASGWMGTAPQGPGGIIPPAAAPGAGWADSPRNAMPPSNFIPGGQFPPNNFYGGPPGNDWSAPRPPANMSYGQQPHMFEQPSNNKDIAEKLRLAASKGLIDINMFTSSGGPLPPNTIKLLNNILDVFTEVEKLEDLEANMSKLKMGDRKISLELSQKRNTLDELRDKLNNSFGVPMQPPQRQGGLSLADELTNMSTLPMGSDVAQLW</sequence>
<dbReference type="OrthoDB" id="5818689at2759"/>
<feature type="compositionally biased region" description="Low complexity" evidence="1">
    <location>
        <begin position="410"/>
        <end position="432"/>
    </location>
</feature>
<feature type="compositionally biased region" description="Polar residues" evidence="1">
    <location>
        <begin position="374"/>
        <end position="384"/>
    </location>
</feature>
<feature type="region of interest" description="Disordered" evidence="1">
    <location>
        <begin position="216"/>
        <end position="498"/>
    </location>
</feature>
<evidence type="ECO:0000256" key="1">
    <source>
        <dbReference type="SAM" id="MobiDB-lite"/>
    </source>
</evidence>
<dbReference type="EMBL" id="CAJFCV020000006">
    <property type="protein sequence ID" value="CAG9132091.1"/>
    <property type="molecule type" value="Genomic_DNA"/>
</dbReference>
<dbReference type="EMBL" id="CAJFDI010000006">
    <property type="protein sequence ID" value="CAD5235615.1"/>
    <property type="molecule type" value="Genomic_DNA"/>
</dbReference>